<evidence type="ECO:0000313" key="3">
    <source>
        <dbReference type="Proteomes" id="UP000017746"/>
    </source>
</evidence>
<dbReference type="eggNOG" id="ENOG50348S5">
    <property type="taxonomic scope" value="Bacteria"/>
</dbReference>
<feature type="region of interest" description="Disordered" evidence="1">
    <location>
        <begin position="1"/>
        <end position="25"/>
    </location>
</feature>
<dbReference type="KEGG" id="afs:AFR_30195"/>
<dbReference type="HOGENOM" id="CLU_2140469_0_0_11"/>
<name>U5W575_9ACTN</name>
<dbReference type="PATRIC" id="fig|1246995.3.peg.6114"/>
<proteinExistence type="predicted"/>
<dbReference type="Proteomes" id="UP000017746">
    <property type="component" value="Chromosome"/>
</dbReference>
<dbReference type="EMBL" id="CP006272">
    <property type="protein sequence ID" value="AGZ44299.1"/>
    <property type="molecule type" value="Genomic_DNA"/>
</dbReference>
<gene>
    <name evidence="2" type="ORF">AFR_30195</name>
</gene>
<organism evidence="2 3">
    <name type="scientific">Actinoplanes friuliensis DSM 7358</name>
    <dbReference type="NCBI Taxonomy" id="1246995"/>
    <lineage>
        <taxon>Bacteria</taxon>
        <taxon>Bacillati</taxon>
        <taxon>Actinomycetota</taxon>
        <taxon>Actinomycetes</taxon>
        <taxon>Micromonosporales</taxon>
        <taxon>Micromonosporaceae</taxon>
        <taxon>Actinoplanes</taxon>
    </lineage>
</organism>
<sequence length="112" mass="11797">MVPVAPGGSEGTRVPPVAGVRGRGTRVAPVPGEEIDYAGIAAKVREQETVDDGIACLEGLKLRGKKPLKSDLIAIAKELGLTLPASVTLADAKRKLLHHAIGNRRKYDGLRP</sequence>
<reference evidence="2 3" key="1">
    <citation type="journal article" date="2014" name="J. Biotechnol.">
        <title>Complete genome sequence of the actinobacterium Actinoplanes friuliensis HAG 010964, producer of the lipopeptide antibiotic friulimycin.</title>
        <authorList>
            <person name="Ruckert C."/>
            <person name="Szczepanowski R."/>
            <person name="Albersmeier A."/>
            <person name="Goesmann A."/>
            <person name="Fischer N."/>
            <person name="Steinkamper A."/>
            <person name="Puhler A."/>
            <person name="Biener R."/>
            <person name="Schwartz D."/>
            <person name="Kalinowski J."/>
        </authorList>
    </citation>
    <scope>NUCLEOTIDE SEQUENCE [LARGE SCALE GENOMIC DNA]</scope>
    <source>
        <strain evidence="2 3">DSM 7358</strain>
    </source>
</reference>
<keyword evidence="3" id="KW-1185">Reference proteome</keyword>
<evidence type="ECO:0000313" key="2">
    <source>
        <dbReference type="EMBL" id="AGZ44299.1"/>
    </source>
</evidence>
<protein>
    <submittedName>
        <fullName evidence="2">Uncharacterized protein</fullName>
    </submittedName>
</protein>
<evidence type="ECO:0000256" key="1">
    <source>
        <dbReference type="SAM" id="MobiDB-lite"/>
    </source>
</evidence>
<accession>U5W575</accession>
<dbReference type="AlphaFoldDB" id="U5W575"/>